<evidence type="ECO:0000256" key="2">
    <source>
        <dbReference type="ARBA" id="ARBA00022736"/>
    </source>
</evidence>
<dbReference type="NCBIfam" id="TIGR00689">
    <property type="entry name" value="rpiB_lacA_lacB"/>
    <property type="match status" value="1"/>
</dbReference>
<keyword evidence="2" id="KW-0423">Lactose metabolism</keyword>
<dbReference type="STRING" id="762845.BCR26_09520"/>
<dbReference type="SUPFAM" id="SSF89623">
    <property type="entry name" value="Ribose/Galactose isomerase RpiB/AlsB"/>
    <property type="match status" value="1"/>
</dbReference>
<organism evidence="4 5">
    <name type="scientific">Enterococcus rivorum</name>
    <dbReference type="NCBI Taxonomy" id="762845"/>
    <lineage>
        <taxon>Bacteria</taxon>
        <taxon>Bacillati</taxon>
        <taxon>Bacillota</taxon>
        <taxon>Bacilli</taxon>
        <taxon>Lactobacillales</taxon>
        <taxon>Enterococcaceae</taxon>
        <taxon>Enterococcus</taxon>
    </lineage>
</organism>
<evidence type="ECO:0000313" key="4">
    <source>
        <dbReference type="EMBL" id="OEH83414.1"/>
    </source>
</evidence>
<dbReference type="GO" id="GO:0004751">
    <property type="term" value="F:ribose-5-phosphate isomerase activity"/>
    <property type="evidence" value="ECO:0007669"/>
    <property type="project" value="TreeGrafter"/>
</dbReference>
<dbReference type="GO" id="GO:0019316">
    <property type="term" value="P:D-allose catabolic process"/>
    <property type="evidence" value="ECO:0007669"/>
    <property type="project" value="TreeGrafter"/>
</dbReference>
<dbReference type="EMBL" id="MIEK01000007">
    <property type="protein sequence ID" value="OEH83414.1"/>
    <property type="molecule type" value="Genomic_DNA"/>
</dbReference>
<evidence type="ECO:0000256" key="1">
    <source>
        <dbReference type="ARBA" id="ARBA00008754"/>
    </source>
</evidence>
<dbReference type="GO" id="GO:0005988">
    <property type="term" value="P:lactose metabolic process"/>
    <property type="evidence" value="ECO:0007669"/>
    <property type="project" value="UniProtKB-KW"/>
</dbReference>
<dbReference type="PANTHER" id="PTHR30345">
    <property type="entry name" value="RIBOSE-5-PHOSPHATE ISOMERASE B"/>
    <property type="match status" value="1"/>
</dbReference>
<dbReference type="RefSeq" id="WP_069697583.1">
    <property type="nucleotide sequence ID" value="NZ_JAGGMA010000035.1"/>
</dbReference>
<dbReference type="InterPro" id="IPR003500">
    <property type="entry name" value="RpiB_LacA_LacB"/>
</dbReference>
<dbReference type="AlphaFoldDB" id="A0A1E5L016"/>
<dbReference type="InterPro" id="IPR036569">
    <property type="entry name" value="RpiB_LacA_LacB_sf"/>
</dbReference>
<dbReference type="GO" id="GO:0009052">
    <property type="term" value="P:pentose-phosphate shunt, non-oxidative branch"/>
    <property type="evidence" value="ECO:0007669"/>
    <property type="project" value="TreeGrafter"/>
</dbReference>
<dbReference type="PIRSF" id="PIRSF005384">
    <property type="entry name" value="RpiB_LacA_B"/>
    <property type="match status" value="1"/>
</dbReference>
<gene>
    <name evidence="4" type="ORF">BCR26_09520</name>
</gene>
<comment type="caution">
    <text evidence="4">The sequence shown here is derived from an EMBL/GenBank/DDBJ whole genome shotgun (WGS) entry which is preliminary data.</text>
</comment>
<dbReference type="Proteomes" id="UP000095256">
    <property type="component" value="Unassembled WGS sequence"/>
</dbReference>
<dbReference type="PANTHER" id="PTHR30345:SF0">
    <property type="entry name" value="DNA DAMAGE-REPAIR_TOLERATION PROTEIN DRT102"/>
    <property type="match status" value="1"/>
</dbReference>
<keyword evidence="5" id="KW-1185">Reference proteome</keyword>
<sequence>MKIALGCDHIVTNTKIAISDFLKSQGHEVLDVGTYDFSRTHYPIYGRKVGLLVASGRADLGVVICGTGVGITNAVNKVPGVRAALVRDMTTAIYAKKELNANAIAFGGKITGEFLICDILQEFIQTDYQPTKENRALIEKINKVETKSSATITDKHIFDEFLEKWDRGDYTD</sequence>
<keyword evidence="3 4" id="KW-0413">Isomerase</keyword>
<accession>A0A1E5L016</accession>
<proteinExistence type="inferred from homology"/>
<dbReference type="NCBIfam" id="NF006381">
    <property type="entry name" value="PRK08622.1"/>
    <property type="match status" value="1"/>
</dbReference>
<protein>
    <submittedName>
        <fullName evidence="4">Galactose-6-phosphate isomerase</fullName>
    </submittedName>
</protein>
<comment type="similarity">
    <text evidence="1">Belongs to the LacAB/RpiB family.</text>
</comment>
<evidence type="ECO:0000313" key="5">
    <source>
        <dbReference type="Proteomes" id="UP000095256"/>
    </source>
</evidence>
<dbReference type="Gene3D" id="3.40.1400.10">
    <property type="entry name" value="Sugar-phosphate isomerase, RpiB/LacA/LacB"/>
    <property type="match status" value="1"/>
</dbReference>
<dbReference type="OrthoDB" id="1778624at2"/>
<reference evidence="4 5" key="1">
    <citation type="submission" date="2016-09" db="EMBL/GenBank/DDBJ databases">
        <authorList>
            <person name="Capua I."/>
            <person name="De Benedictis P."/>
            <person name="Joannis T."/>
            <person name="Lombin L.H."/>
            <person name="Cattoli G."/>
        </authorList>
    </citation>
    <scope>NUCLEOTIDE SEQUENCE [LARGE SCALE GENOMIC DNA]</scope>
    <source>
        <strain evidence="4 5">LMG 25899</strain>
    </source>
</reference>
<evidence type="ECO:0000256" key="3">
    <source>
        <dbReference type="ARBA" id="ARBA00023235"/>
    </source>
</evidence>
<name>A0A1E5L016_9ENTE</name>
<dbReference type="Pfam" id="PF02502">
    <property type="entry name" value="LacAB_rpiB"/>
    <property type="match status" value="1"/>
</dbReference>